<feature type="compositionally biased region" description="Basic and acidic residues" evidence="1">
    <location>
        <begin position="214"/>
        <end position="225"/>
    </location>
</feature>
<reference evidence="2" key="1">
    <citation type="journal article" date="2023" name="Science">
        <title>Genome structures resolve the early diversification of teleost fishes.</title>
        <authorList>
            <person name="Parey E."/>
            <person name="Louis A."/>
            <person name="Montfort J."/>
            <person name="Bouchez O."/>
            <person name="Roques C."/>
            <person name="Iampietro C."/>
            <person name="Lluch J."/>
            <person name="Castinel A."/>
            <person name="Donnadieu C."/>
            <person name="Desvignes T."/>
            <person name="Floi Bucao C."/>
            <person name="Jouanno E."/>
            <person name="Wen M."/>
            <person name="Mejri S."/>
            <person name="Dirks R."/>
            <person name="Jansen H."/>
            <person name="Henkel C."/>
            <person name="Chen W.J."/>
            <person name="Zahm M."/>
            <person name="Cabau C."/>
            <person name="Klopp C."/>
            <person name="Thompson A.W."/>
            <person name="Robinson-Rechavi M."/>
            <person name="Braasch I."/>
            <person name="Lecointre G."/>
            <person name="Bobe J."/>
            <person name="Postlethwait J.H."/>
            <person name="Berthelot C."/>
            <person name="Roest Crollius H."/>
            <person name="Guiguen Y."/>
        </authorList>
    </citation>
    <scope>NUCLEOTIDE SEQUENCE</scope>
    <source>
        <strain evidence="2">NC1722</strain>
    </source>
</reference>
<proteinExistence type="predicted"/>
<evidence type="ECO:0000313" key="3">
    <source>
        <dbReference type="Proteomes" id="UP001221898"/>
    </source>
</evidence>
<keyword evidence="3" id="KW-1185">Reference proteome</keyword>
<feature type="region of interest" description="Disordered" evidence="1">
    <location>
        <begin position="28"/>
        <end position="53"/>
    </location>
</feature>
<feature type="compositionally biased region" description="Polar residues" evidence="1">
    <location>
        <begin position="28"/>
        <end position="40"/>
    </location>
</feature>
<feature type="compositionally biased region" description="Basic and acidic residues" evidence="1">
    <location>
        <begin position="243"/>
        <end position="253"/>
    </location>
</feature>
<dbReference type="AlphaFoldDB" id="A0AAD7W3S5"/>
<evidence type="ECO:0000313" key="2">
    <source>
        <dbReference type="EMBL" id="KAJ8378323.1"/>
    </source>
</evidence>
<protein>
    <submittedName>
        <fullName evidence="2">Uncharacterized protein</fullName>
    </submittedName>
</protein>
<evidence type="ECO:0000256" key="1">
    <source>
        <dbReference type="SAM" id="MobiDB-lite"/>
    </source>
</evidence>
<name>A0AAD7W3S5_9TELE</name>
<feature type="region of interest" description="Disordered" evidence="1">
    <location>
        <begin position="214"/>
        <end position="270"/>
    </location>
</feature>
<accession>A0AAD7W3S5</accession>
<gene>
    <name evidence="2" type="ORF">AAFF_G00244010</name>
</gene>
<dbReference type="Proteomes" id="UP001221898">
    <property type="component" value="Unassembled WGS sequence"/>
</dbReference>
<sequence length="284" mass="30448">MRSLLATRVGVFPHPRSSLEPAARRIGFQNTHRGVQTTGLKPNAPQRSERQRQNVRAVTGDLARKGLANSHLIPVGSWARLGRWLPGYAVAAPLRADGEASDSASRDSAGPAADHLSPAAAVIDGLSPGRSAYLPDRRASKLRPLRAAWRHAADSKTPRLSGWGGGLDGRRARSTMTLLLAPPPAPPLRRGIMNMLISPPPLAPARSGRLTQRALRDAGPSERKPVQLRAGRGRGAQQHLRQRASEKDSAPREHPRRAAAKETARQTAPWTSVKTAVNLAGSVV</sequence>
<dbReference type="EMBL" id="JAINUG010000324">
    <property type="protein sequence ID" value="KAJ8378323.1"/>
    <property type="molecule type" value="Genomic_DNA"/>
</dbReference>
<comment type="caution">
    <text evidence="2">The sequence shown here is derived from an EMBL/GenBank/DDBJ whole genome shotgun (WGS) entry which is preliminary data.</text>
</comment>
<organism evidence="2 3">
    <name type="scientific">Aldrovandia affinis</name>
    <dbReference type="NCBI Taxonomy" id="143900"/>
    <lineage>
        <taxon>Eukaryota</taxon>
        <taxon>Metazoa</taxon>
        <taxon>Chordata</taxon>
        <taxon>Craniata</taxon>
        <taxon>Vertebrata</taxon>
        <taxon>Euteleostomi</taxon>
        <taxon>Actinopterygii</taxon>
        <taxon>Neopterygii</taxon>
        <taxon>Teleostei</taxon>
        <taxon>Notacanthiformes</taxon>
        <taxon>Halosauridae</taxon>
        <taxon>Aldrovandia</taxon>
    </lineage>
</organism>